<name>A0A8J9Z6Z2_BRALA</name>
<evidence type="ECO:0000256" key="8">
    <source>
        <dbReference type="ARBA" id="ARBA00022753"/>
    </source>
</evidence>
<evidence type="ECO:0000259" key="24">
    <source>
        <dbReference type="Pfam" id="PF01299"/>
    </source>
</evidence>
<feature type="domain" description="Lysosome-associated membrane glycoprotein 2-like luminal" evidence="24">
    <location>
        <begin position="23"/>
        <end position="181"/>
    </location>
</feature>
<dbReference type="GO" id="GO:0031902">
    <property type="term" value="C:late endosome membrane"/>
    <property type="evidence" value="ECO:0007669"/>
    <property type="project" value="TreeGrafter"/>
</dbReference>
<keyword evidence="9 22" id="KW-1133">Transmembrane helix</keyword>
<dbReference type="AlphaFoldDB" id="A0A8J9Z6Z2"/>
<keyword evidence="10" id="KW-0770">Synapse</keyword>
<keyword evidence="12" id="KW-0325">Glycoprotein</keyword>
<dbReference type="EMBL" id="OV696701">
    <property type="protein sequence ID" value="CAH1248231.1"/>
    <property type="molecule type" value="Genomic_DNA"/>
</dbReference>
<evidence type="ECO:0000256" key="21">
    <source>
        <dbReference type="SAM" id="MobiDB-lite"/>
    </source>
</evidence>
<evidence type="ECO:0000256" key="4">
    <source>
        <dbReference type="ARBA" id="ARBA00004279"/>
    </source>
</evidence>
<evidence type="ECO:0000256" key="11">
    <source>
        <dbReference type="ARBA" id="ARBA00023136"/>
    </source>
</evidence>
<dbReference type="GO" id="GO:0005765">
    <property type="term" value="C:lysosomal membrane"/>
    <property type="evidence" value="ECO:0007669"/>
    <property type="project" value="UniProtKB-SubCell"/>
</dbReference>
<dbReference type="Gene3D" id="2.40.160.110">
    <property type="match status" value="3"/>
</dbReference>
<evidence type="ECO:0000256" key="9">
    <source>
        <dbReference type="ARBA" id="ARBA00022989"/>
    </source>
</evidence>
<dbReference type="InterPro" id="IPR002000">
    <property type="entry name" value="Lysosome-assoc_membr_glycop"/>
</dbReference>
<keyword evidence="13" id="KW-0966">Cell projection</keyword>
<evidence type="ECO:0000256" key="2">
    <source>
        <dbReference type="ARBA" id="ARBA00004158"/>
    </source>
</evidence>
<evidence type="ECO:0000256" key="18">
    <source>
        <dbReference type="ARBA" id="ARBA00074379"/>
    </source>
</evidence>
<sequence length="677" mass="73472">MLKIFFLVAALLYGVSGQAPAVRYEVKKGVQVCVLAKFGLLLSIKYPKADNSTGSTPLMFRRGPNVNVTGTCAEHGRNVAVMDVRDSNDLGLKLVFTRNETHPHRIYFLSEFEVWYVYTRSRFPDMQSSLYGTMVSVFSEVEWFQAPEEFSYLCASEQRRNLHENVDIVLSDLQLQPFEVKHNDFSTPLECALDSTPVPPVHTTLPSTTLKPVPSPGNFNLTDNVTGDACALFQIGAQFSIDYETASNTTERAMFYLPSDATPTGTCGESRTVLSLTSSEDVSLSLTFEAENGTFTIAQIVMTYVEKPPLFPDAKVTNKTRSLTHVPKLGPLADLGESYRCNSDYESQFSAAVNFTVYDVKVQPFQVVNDTFGDESVCDVDMTTPVPTTTPQPTTTPIPTTTPPQTTPGNTTTPGVTTPGVTTTPLPENSTTTPVPDTPTPPPAEGKWHVTGADGKPCLLADSVITLHLKYNISKHETKTVTVDVPSNATASGSCETMASTLELTFQPGNFSLQLGFAKTAPPPNNANFVLKSVGLRYQEDPTIFNGTINPNKDVDIKNGFLNLFQTAVGKSYRCQSEVEVQINKSAEILFQYTKIQPFGVEGGKFGEESVCSEDVPTIPPPTATSKPAPTYHPHGGNNGGAIAAGILVPLICVILAIAGFIYYRKRRGGGAPYKSL</sequence>
<feature type="region of interest" description="Disordered" evidence="21">
    <location>
        <begin position="383"/>
        <end position="447"/>
    </location>
</feature>
<evidence type="ECO:0000256" key="20">
    <source>
        <dbReference type="PROSITE-ProRule" id="PRU00740"/>
    </source>
</evidence>
<dbReference type="EMBL" id="OV696701">
    <property type="protein sequence ID" value="CAH1248232.1"/>
    <property type="molecule type" value="Genomic_DNA"/>
</dbReference>
<evidence type="ECO:0000256" key="6">
    <source>
        <dbReference type="ARBA" id="ARBA00022692"/>
    </source>
</evidence>
<keyword evidence="20" id="KW-0458">Lysosome</keyword>
<dbReference type="GO" id="GO:0072594">
    <property type="term" value="P:establishment of protein localization to organelle"/>
    <property type="evidence" value="ECO:0007669"/>
    <property type="project" value="TreeGrafter"/>
</dbReference>
<evidence type="ECO:0000256" key="19">
    <source>
        <dbReference type="ARBA" id="ARBA00076257"/>
    </source>
</evidence>
<keyword evidence="20" id="KW-1015">Disulfide bond</keyword>
<evidence type="ECO:0000256" key="15">
    <source>
        <dbReference type="ARBA" id="ARBA00029428"/>
    </source>
</evidence>
<keyword evidence="6 20" id="KW-0812">Transmembrane</keyword>
<comment type="function">
    <text evidence="16">Plays a role in short-term synaptic plasticity in a subset of GABAergic neurons in the brain.</text>
</comment>
<dbReference type="PANTHER" id="PTHR11506">
    <property type="entry name" value="LYSOSOME-ASSOCIATED MEMBRANE GLYCOPROTEIN"/>
    <property type="match status" value="1"/>
</dbReference>
<evidence type="ECO:0000256" key="13">
    <source>
        <dbReference type="ARBA" id="ARBA00023273"/>
    </source>
</evidence>
<organism evidence="26 27">
    <name type="scientific">Branchiostoma lanceolatum</name>
    <name type="common">Common lancelet</name>
    <name type="synonym">Amphioxus lanceolatum</name>
    <dbReference type="NCBI Taxonomy" id="7740"/>
    <lineage>
        <taxon>Eukaryota</taxon>
        <taxon>Metazoa</taxon>
        <taxon>Chordata</taxon>
        <taxon>Cephalochordata</taxon>
        <taxon>Leptocardii</taxon>
        <taxon>Amphioxiformes</taxon>
        <taxon>Branchiostomatidae</taxon>
        <taxon>Branchiostoma</taxon>
    </lineage>
</organism>
<evidence type="ECO:0000256" key="14">
    <source>
        <dbReference type="ARBA" id="ARBA00023329"/>
    </source>
</evidence>
<dbReference type="PANTHER" id="PTHR11506:SF35">
    <property type="entry name" value="LYSOSOME-ASSOCIATED MEMBRANE GLYCOPROTEIN 5"/>
    <property type="match status" value="1"/>
</dbReference>
<dbReference type="GO" id="GO:0005886">
    <property type="term" value="C:plasma membrane"/>
    <property type="evidence" value="ECO:0007669"/>
    <property type="project" value="UniProtKB-SubCell"/>
</dbReference>
<evidence type="ECO:0000313" key="27">
    <source>
        <dbReference type="Proteomes" id="UP000838412"/>
    </source>
</evidence>
<feature type="chain" id="PRO_5036433856" description="Lysosome-associated membrane glycoprotein 5" evidence="23">
    <location>
        <begin position="18"/>
        <end position="677"/>
    </location>
</feature>
<keyword evidence="7 23" id="KW-0732">Signal</keyword>
<evidence type="ECO:0000256" key="7">
    <source>
        <dbReference type="ARBA" id="ARBA00022729"/>
    </source>
</evidence>
<evidence type="ECO:0000256" key="5">
    <source>
        <dbReference type="ARBA" id="ARBA00009644"/>
    </source>
</evidence>
<keyword evidence="27" id="KW-1185">Reference proteome</keyword>
<evidence type="ECO:0000256" key="16">
    <source>
        <dbReference type="ARBA" id="ARBA00053950"/>
    </source>
</evidence>
<feature type="domain" description="Lysosome-associated membrane glycoprotein 2-like luminal" evidence="24">
    <location>
        <begin position="443"/>
        <end position="602"/>
    </location>
</feature>
<comment type="subcellular location">
    <subcellularLocation>
        <location evidence="4">Cell projection</location>
        <location evidence="4">Dendrite</location>
    </subcellularLocation>
    <subcellularLocation>
        <location evidence="17">Cell projection</location>
        <location evidence="17">Growth cone membrane</location>
        <topology evidence="17">Single-pass type I membrane protein</topology>
    </subcellularLocation>
    <subcellularLocation>
        <location evidence="15">Cytoplasmic vesicle</location>
        <location evidence="15">Secretory vesicle</location>
        <location evidence="15">Synaptic vesicle membrane</location>
        <topology evidence="15">Single-pass type I membrane protein</topology>
    </subcellularLocation>
    <subcellularLocation>
        <location evidence="2">Early endosome membrane</location>
        <topology evidence="2">Single-pass type I membrane protein</topology>
    </subcellularLocation>
    <subcellularLocation>
        <location evidence="1">Endoplasmic reticulum-Golgi intermediate compartment membrane</location>
        <topology evidence="1">Single-pass type I membrane protein</topology>
    </subcellularLocation>
    <subcellularLocation>
        <location evidence="20">Lysosome membrane</location>
        <topology evidence="20">Single-pass type I membrane protein</topology>
    </subcellularLocation>
    <subcellularLocation>
        <location evidence="3">Recycling endosome</location>
    </subcellularLocation>
</comment>
<protein>
    <recommendedName>
        <fullName evidence="18">Lysosome-associated membrane glycoprotein 5</fullName>
    </recommendedName>
    <alternativeName>
        <fullName evidence="19">Lysosome-associated membrane protein 5</fullName>
    </alternativeName>
</protein>
<evidence type="ECO:0000256" key="22">
    <source>
        <dbReference type="SAM" id="Phobius"/>
    </source>
</evidence>
<gene>
    <name evidence="26" type="primary">LAMP1</name>
    <name evidence="25" type="ORF">BLAG_LOCUS9627</name>
    <name evidence="26" type="ORF">BLAG_LOCUS9628</name>
</gene>
<accession>A0A8J9Z6Z2</accession>
<dbReference type="InterPro" id="IPR048528">
    <property type="entry name" value="Lamp2-like_luminal"/>
</dbReference>
<evidence type="ECO:0000256" key="12">
    <source>
        <dbReference type="ARBA" id="ARBA00023180"/>
    </source>
</evidence>
<evidence type="ECO:0000313" key="25">
    <source>
        <dbReference type="EMBL" id="CAH1248231.1"/>
    </source>
</evidence>
<reference evidence="26" key="1">
    <citation type="submission" date="2022-01" db="EMBL/GenBank/DDBJ databases">
        <authorList>
            <person name="Braso-Vives M."/>
        </authorList>
    </citation>
    <scope>NUCLEOTIDE SEQUENCE</scope>
</reference>
<proteinExistence type="inferred from homology"/>
<feature type="transmembrane region" description="Helical" evidence="22">
    <location>
        <begin position="642"/>
        <end position="664"/>
    </location>
</feature>
<evidence type="ECO:0000313" key="26">
    <source>
        <dbReference type="EMBL" id="CAH1248232.1"/>
    </source>
</evidence>
<feature type="disulfide bond" evidence="20">
    <location>
        <begin position="575"/>
        <end position="612"/>
    </location>
</feature>
<keyword evidence="14" id="KW-0968">Cytoplasmic vesicle</keyword>
<dbReference type="PROSITE" id="PS51407">
    <property type="entry name" value="LAMP_3"/>
    <property type="match status" value="2"/>
</dbReference>
<comment type="caution">
    <text evidence="20">Lacks conserved residue(s) required for the propagation of feature annotation.</text>
</comment>
<feature type="compositionally biased region" description="Low complexity" evidence="21">
    <location>
        <begin position="407"/>
        <end position="435"/>
    </location>
</feature>
<feature type="domain" description="Lysosome-associated membrane glycoprotein 2-like luminal" evidence="24">
    <location>
        <begin position="214"/>
        <end position="367"/>
    </location>
</feature>
<comment type="similarity">
    <text evidence="5 20">Belongs to the LAMP family.</text>
</comment>
<evidence type="ECO:0000256" key="10">
    <source>
        <dbReference type="ARBA" id="ARBA00023018"/>
    </source>
</evidence>
<keyword evidence="11 20" id="KW-0472">Membrane</keyword>
<dbReference type="FunFam" id="2.40.160.110:FF:000008">
    <property type="entry name" value="Uncharacterized protein"/>
    <property type="match status" value="1"/>
</dbReference>
<keyword evidence="8" id="KW-0967">Endosome</keyword>
<feature type="signal peptide" evidence="23">
    <location>
        <begin position="1"/>
        <end position="17"/>
    </location>
</feature>
<dbReference type="Pfam" id="PF01299">
    <property type="entry name" value="Lamp2-like_luminal"/>
    <property type="match status" value="3"/>
</dbReference>
<evidence type="ECO:0000256" key="17">
    <source>
        <dbReference type="ARBA" id="ARBA00060492"/>
    </source>
</evidence>
<dbReference type="Proteomes" id="UP000838412">
    <property type="component" value="Chromosome 16"/>
</dbReference>
<dbReference type="OrthoDB" id="9428839at2759"/>
<evidence type="ECO:0000256" key="3">
    <source>
        <dbReference type="ARBA" id="ARBA00004172"/>
    </source>
</evidence>
<evidence type="ECO:0000256" key="23">
    <source>
        <dbReference type="SAM" id="SignalP"/>
    </source>
</evidence>
<feature type="disulfide bond" evidence="20">
    <location>
        <begin position="154"/>
        <end position="191"/>
    </location>
</feature>
<evidence type="ECO:0000256" key="1">
    <source>
        <dbReference type="ARBA" id="ARBA00004151"/>
    </source>
</evidence>
<feature type="compositionally biased region" description="Pro residues" evidence="21">
    <location>
        <begin position="388"/>
        <end position="406"/>
    </location>
</feature>